<dbReference type="Proteomes" id="UP001212741">
    <property type="component" value="Unassembled WGS sequence"/>
</dbReference>
<protein>
    <submittedName>
        <fullName evidence="2">ATP-binding protein</fullName>
    </submittedName>
</protein>
<evidence type="ECO:0000313" key="3">
    <source>
        <dbReference type="Proteomes" id="UP001212741"/>
    </source>
</evidence>
<keyword evidence="2" id="KW-0067">ATP-binding</keyword>
<sequence>MLCQFTFKNYRSYRDEAELSMQATPMKEFERSLIACPDGQSFLPVAAVYGPNAGGKSNLLEALDYVRSAVARPIRLLSASADAAEGDRPSIPRCSAFEFDDVSAAEPTEFELYYRAGEHEYRYVLSVHADEIVSEGLWRRKLGASRTAMLFEREDTKVELGPTLRKLVTAARFNPSLPYLSFLCINFDAPVVQEAASWFLDAVFLNYNSSYLERMLEQMLDEGDSREVTRFLRAVDVRIDGFRVERAPEWRGQRVFVRHEVGGKSYELRLSEESAGTQKLMGLAAYLMTALERGGTVVVDELDAKLHPKLLRYVILLFKDPEVNKSGAQLIFSSQDVSTMRNDVFRRDEIWFAARGEGEASQLWSLADIHEANGNLVSKNAAFDKQYLSGRYGADPYLTRIEEWD</sequence>
<proteinExistence type="predicted"/>
<gene>
    <name evidence="2" type="ORF">PMW86_00610</name>
</gene>
<organism evidence="2 3">
    <name type="scientific">Collinsella aerofaciens</name>
    <dbReference type="NCBI Taxonomy" id="74426"/>
    <lineage>
        <taxon>Bacteria</taxon>
        <taxon>Bacillati</taxon>
        <taxon>Actinomycetota</taxon>
        <taxon>Coriobacteriia</taxon>
        <taxon>Coriobacteriales</taxon>
        <taxon>Coriobacteriaceae</taxon>
        <taxon>Collinsella</taxon>
    </lineage>
</organism>
<dbReference type="GO" id="GO:0016887">
    <property type="term" value="F:ATP hydrolysis activity"/>
    <property type="evidence" value="ECO:0007669"/>
    <property type="project" value="InterPro"/>
</dbReference>
<reference evidence="2" key="1">
    <citation type="submission" date="2023-01" db="EMBL/GenBank/DDBJ databases">
        <title>Human gut microbiome strain richness.</title>
        <authorList>
            <person name="Chen-Liaw A."/>
        </authorList>
    </citation>
    <scope>NUCLEOTIDE SEQUENCE</scope>
    <source>
        <strain evidence="2">D54st1_D6_D54t1_190329</strain>
    </source>
</reference>
<comment type="caution">
    <text evidence="2">The sequence shown here is derived from an EMBL/GenBank/DDBJ whole genome shotgun (WGS) entry which is preliminary data.</text>
</comment>
<dbReference type="Pfam" id="PF13304">
    <property type="entry name" value="AAA_21"/>
    <property type="match status" value="1"/>
</dbReference>
<feature type="domain" description="ATPase AAA-type core" evidence="1">
    <location>
        <begin position="45"/>
        <end position="339"/>
    </location>
</feature>
<dbReference type="AlphaFoldDB" id="A0AAW6AL77"/>
<dbReference type="Gene3D" id="3.40.50.300">
    <property type="entry name" value="P-loop containing nucleotide triphosphate hydrolases"/>
    <property type="match status" value="1"/>
</dbReference>
<evidence type="ECO:0000259" key="1">
    <source>
        <dbReference type="Pfam" id="PF13304"/>
    </source>
</evidence>
<dbReference type="PANTHER" id="PTHR40396:SF1">
    <property type="entry name" value="ATPASE AAA-TYPE CORE DOMAIN-CONTAINING PROTEIN"/>
    <property type="match status" value="1"/>
</dbReference>
<keyword evidence="2" id="KW-0547">Nucleotide-binding</keyword>
<dbReference type="EMBL" id="JAQLEC010000001">
    <property type="protein sequence ID" value="MDB1838097.1"/>
    <property type="molecule type" value="Genomic_DNA"/>
</dbReference>
<dbReference type="RefSeq" id="WP_195520492.1">
    <property type="nucleotide sequence ID" value="NZ_JADNPG010000002.1"/>
</dbReference>
<accession>A0AAW6AL77</accession>
<dbReference type="GO" id="GO:0005524">
    <property type="term" value="F:ATP binding"/>
    <property type="evidence" value="ECO:0007669"/>
    <property type="project" value="UniProtKB-KW"/>
</dbReference>
<dbReference type="InterPro" id="IPR027417">
    <property type="entry name" value="P-loop_NTPase"/>
</dbReference>
<name>A0AAW6AL77_9ACTN</name>
<dbReference type="SUPFAM" id="SSF52540">
    <property type="entry name" value="P-loop containing nucleoside triphosphate hydrolases"/>
    <property type="match status" value="1"/>
</dbReference>
<dbReference type="InterPro" id="IPR003959">
    <property type="entry name" value="ATPase_AAA_core"/>
</dbReference>
<evidence type="ECO:0000313" key="2">
    <source>
        <dbReference type="EMBL" id="MDB1838097.1"/>
    </source>
</evidence>
<dbReference type="PANTHER" id="PTHR40396">
    <property type="entry name" value="ATPASE-LIKE PROTEIN"/>
    <property type="match status" value="1"/>
</dbReference>